<keyword evidence="1" id="KW-1133">Transmembrane helix</keyword>
<evidence type="ECO:0000256" key="1">
    <source>
        <dbReference type="SAM" id="Phobius"/>
    </source>
</evidence>
<keyword evidence="2" id="KW-1185">Reference proteome</keyword>
<keyword evidence="1" id="KW-0472">Membrane</keyword>
<dbReference type="WBParaSite" id="PSAMB.scaffold294size58623.g4486.t1">
    <property type="protein sequence ID" value="PSAMB.scaffold294size58623.g4486.t1"/>
    <property type="gene ID" value="PSAMB.scaffold294size58623.g4486"/>
</dbReference>
<dbReference type="Proteomes" id="UP000887566">
    <property type="component" value="Unplaced"/>
</dbReference>
<sequence length="133" mass="14855">MALEVPLEVLDSEECVALRLPKKHRLRMNRVGRVFDRLVVIVVTAGLGFMLLTVLAAVFLLGRTLMMTTTGDAITAQTAALDTNTTDDAQFDAHRTVMIMNKAKRLLASPISIGFLRHRQRAHRDEKILEDSN</sequence>
<dbReference type="AlphaFoldDB" id="A0A914W0A6"/>
<feature type="transmembrane region" description="Helical" evidence="1">
    <location>
        <begin position="38"/>
        <end position="61"/>
    </location>
</feature>
<keyword evidence="1" id="KW-0812">Transmembrane</keyword>
<accession>A0A914W0A6</accession>
<reference evidence="3" key="1">
    <citation type="submission" date="2022-11" db="UniProtKB">
        <authorList>
            <consortium name="WormBaseParasite"/>
        </authorList>
    </citation>
    <scope>IDENTIFICATION</scope>
</reference>
<protein>
    <submittedName>
        <fullName evidence="3">Uncharacterized protein</fullName>
    </submittedName>
</protein>
<evidence type="ECO:0000313" key="2">
    <source>
        <dbReference type="Proteomes" id="UP000887566"/>
    </source>
</evidence>
<name>A0A914W0A6_9BILA</name>
<organism evidence="2 3">
    <name type="scientific">Plectus sambesii</name>
    <dbReference type="NCBI Taxonomy" id="2011161"/>
    <lineage>
        <taxon>Eukaryota</taxon>
        <taxon>Metazoa</taxon>
        <taxon>Ecdysozoa</taxon>
        <taxon>Nematoda</taxon>
        <taxon>Chromadorea</taxon>
        <taxon>Plectida</taxon>
        <taxon>Plectina</taxon>
        <taxon>Plectoidea</taxon>
        <taxon>Plectidae</taxon>
        <taxon>Plectus</taxon>
    </lineage>
</organism>
<evidence type="ECO:0000313" key="3">
    <source>
        <dbReference type="WBParaSite" id="PSAMB.scaffold294size58623.g4486.t1"/>
    </source>
</evidence>
<proteinExistence type="predicted"/>